<dbReference type="SUPFAM" id="SSF53474">
    <property type="entry name" value="alpha/beta-Hydrolases"/>
    <property type="match status" value="1"/>
</dbReference>
<dbReference type="RefSeq" id="WP_311701061.1">
    <property type="nucleotide sequence ID" value="NZ_JAVREY010000120.1"/>
</dbReference>
<dbReference type="Proteomes" id="UP001183809">
    <property type="component" value="Unassembled WGS sequence"/>
</dbReference>
<dbReference type="InterPro" id="IPR029058">
    <property type="entry name" value="AB_hydrolase_fold"/>
</dbReference>
<gene>
    <name evidence="5" type="ORF">RM764_43025</name>
</gene>
<evidence type="ECO:0000313" key="5">
    <source>
        <dbReference type="EMBL" id="MDT0469635.1"/>
    </source>
</evidence>
<dbReference type="PANTHER" id="PTHR10272:SF0">
    <property type="entry name" value="PLATELET-ACTIVATING FACTOR ACETYLHYDROLASE"/>
    <property type="match status" value="1"/>
</dbReference>
<dbReference type="Gene3D" id="3.40.50.1820">
    <property type="entry name" value="alpha/beta hydrolase"/>
    <property type="match status" value="1"/>
</dbReference>
<dbReference type="EMBL" id="JAVREY010000120">
    <property type="protein sequence ID" value="MDT0469635.1"/>
    <property type="molecule type" value="Genomic_DNA"/>
</dbReference>
<keyword evidence="3" id="KW-0443">Lipid metabolism</keyword>
<dbReference type="PANTHER" id="PTHR10272">
    <property type="entry name" value="PLATELET-ACTIVATING FACTOR ACETYLHYDROLASE"/>
    <property type="match status" value="1"/>
</dbReference>
<evidence type="ECO:0000313" key="6">
    <source>
        <dbReference type="Proteomes" id="UP001183809"/>
    </source>
</evidence>
<protein>
    <submittedName>
        <fullName evidence="5">Acetylhydrolase</fullName>
    </submittedName>
</protein>
<sequence>MLGAALTAGIGAAMPLGVASRAWASPGASSPMQLTLPRPTGPYPVGTVPLHLVDTSRPDPVAGPGRHRELMASVWYPARKAEDLPRAPWMAEGALRAFLADADFPLDPALGPLTAGHLGAPVHHTRHRLPVIVYSHGSGSHRGDHTIMAQELASHGYAVVTVDHTYNAFTEFPDGRVVTPGEVPMFPKDFAADLGFLLDCVEALAAGRNPDVDGKPLPQGLLGALDPRCIGAFGWSKGGTATALTMLADQRVRAGLSLDGPMQPTITADLDRPFMMMTAVFTRAAMPDVAAFWTHLRGWRLDIQADGAVHNSYGDNATLIPQAGKILGMTEQQIQDLIGTLDPARAVRIQQAYPLAFFDLHLRHRGGHLLEGPSVAFPEVKFLP</sequence>
<organism evidence="5 6">
    <name type="scientific">Streptomyces gibsoniae</name>
    <dbReference type="NCBI Taxonomy" id="3075529"/>
    <lineage>
        <taxon>Bacteria</taxon>
        <taxon>Bacillati</taxon>
        <taxon>Actinomycetota</taxon>
        <taxon>Actinomycetes</taxon>
        <taxon>Kitasatosporales</taxon>
        <taxon>Streptomycetaceae</taxon>
        <taxon>Streptomyces</taxon>
    </lineage>
</organism>
<dbReference type="Pfam" id="PF03403">
    <property type="entry name" value="PAF-AH_p_II"/>
    <property type="match status" value="2"/>
</dbReference>
<reference evidence="6" key="1">
    <citation type="submission" date="2023-07" db="EMBL/GenBank/DDBJ databases">
        <title>30 novel species of actinomycetes from the DSMZ collection.</title>
        <authorList>
            <person name="Nouioui I."/>
        </authorList>
    </citation>
    <scope>NUCLEOTIDE SEQUENCE [LARGE SCALE GENOMIC DNA]</scope>
    <source>
        <strain evidence="6">DSM 41699</strain>
    </source>
</reference>
<feature type="chain" id="PRO_5046785715" evidence="4">
    <location>
        <begin position="25"/>
        <end position="384"/>
    </location>
</feature>
<keyword evidence="1" id="KW-0378">Hydrolase</keyword>
<keyword evidence="4" id="KW-0732">Signal</keyword>
<evidence type="ECO:0000256" key="3">
    <source>
        <dbReference type="ARBA" id="ARBA00023098"/>
    </source>
</evidence>
<evidence type="ECO:0000256" key="2">
    <source>
        <dbReference type="ARBA" id="ARBA00022963"/>
    </source>
</evidence>
<keyword evidence="2" id="KW-0442">Lipid degradation</keyword>
<feature type="signal peptide" evidence="4">
    <location>
        <begin position="1"/>
        <end position="24"/>
    </location>
</feature>
<evidence type="ECO:0000256" key="1">
    <source>
        <dbReference type="ARBA" id="ARBA00022801"/>
    </source>
</evidence>
<evidence type="ECO:0000256" key="4">
    <source>
        <dbReference type="SAM" id="SignalP"/>
    </source>
</evidence>
<proteinExistence type="predicted"/>
<keyword evidence="6" id="KW-1185">Reference proteome</keyword>
<name>A0ABU2U907_9ACTN</name>
<accession>A0ABU2U907</accession>
<comment type="caution">
    <text evidence="5">The sequence shown here is derived from an EMBL/GenBank/DDBJ whole genome shotgun (WGS) entry which is preliminary data.</text>
</comment>